<comment type="subcellular location">
    <subcellularLocation>
        <location evidence="1">Nucleus</location>
    </subcellularLocation>
</comment>
<dbReference type="GO" id="GO:0005634">
    <property type="term" value="C:nucleus"/>
    <property type="evidence" value="ECO:0007669"/>
    <property type="project" value="UniProtKB-SubCell"/>
</dbReference>
<evidence type="ECO:0000256" key="2">
    <source>
        <dbReference type="ARBA" id="ARBA00005616"/>
    </source>
</evidence>
<reference evidence="7 8" key="1">
    <citation type="submission" date="2024-10" db="EMBL/GenBank/DDBJ databases">
        <title>Updated reference genomes for cyclostephanoid diatoms.</title>
        <authorList>
            <person name="Roberts W.R."/>
            <person name="Alverson A.J."/>
        </authorList>
    </citation>
    <scope>NUCLEOTIDE SEQUENCE [LARGE SCALE GENOMIC DNA]</scope>
    <source>
        <strain evidence="7 8">AJA010-31</strain>
    </source>
</reference>
<dbReference type="PROSITE" id="PS50294">
    <property type="entry name" value="WD_REPEATS_REGION"/>
    <property type="match status" value="2"/>
</dbReference>
<dbReference type="Gene3D" id="2.130.10.10">
    <property type="entry name" value="YVTN repeat-like/Quinoprotein amine dehydrogenase"/>
    <property type="match status" value="2"/>
</dbReference>
<name>A0ABD3NRS4_9STRA</name>
<evidence type="ECO:0000256" key="1">
    <source>
        <dbReference type="ARBA" id="ARBA00004123"/>
    </source>
</evidence>
<dbReference type="InterPro" id="IPR015943">
    <property type="entry name" value="WD40/YVTN_repeat-like_dom_sf"/>
</dbReference>
<dbReference type="InterPro" id="IPR036322">
    <property type="entry name" value="WD40_repeat_dom_sf"/>
</dbReference>
<dbReference type="AlphaFoldDB" id="A0ABD3NRS4"/>
<evidence type="ECO:0000256" key="6">
    <source>
        <dbReference type="PROSITE-ProRule" id="PRU00221"/>
    </source>
</evidence>
<dbReference type="PANTHER" id="PTHR19861">
    <property type="entry name" value="WD40 REPEAT PROTEIN SWD2"/>
    <property type="match status" value="1"/>
</dbReference>
<proteinExistence type="inferred from homology"/>
<keyword evidence="8" id="KW-1185">Reference proteome</keyword>
<dbReference type="Pfam" id="PF00400">
    <property type="entry name" value="WD40"/>
    <property type="match status" value="1"/>
</dbReference>
<sequence>MDFSSEPGPKMGFVNRGRAPTKSISYHESGSHIFVASEKDSTLRIIDCLNGCLPADRPSLIKLQTKGIHTVQSTHHDKCVLFSGSRDHHKNTIHYLSVHDNKILREWSGHTGQVTGISLSPVDDTFLSSSVDGTVKLWDIGQPGNPLGEMRLPPNVEGSPIAAFDTTGLVFGISAKMAGDEGHHIQLYDARNASLPFSEMKVTRQEIEQKTQSSGSTPERAFALSKNEWTSMEFNKSGKQILFRSKGALISVDGFEGTVLQSFLAEADHMSTPSLPMSGCFSPDDRTLLCGNENGSISCYDADTGLLVRKLRGHVGRIECLAANPRYAQFASSCTNTALWIW</sequence>
<evidence type="ECO:0000256" key="5">
    <source>
        <dbReference type="ARBA" id="ARBA00023242"/>
    </source>
</evidence>
<dbReference type="Proteomes" id="UP001530400">
    <property type="component" value="Unassembled WGS sequence"/>
</dbReference>
<accession>A0ABD3NRS4</accession>
<dbReference type="InterPro" id="IPR037867">
    <property type="entry name" value="Swd2/WDR82"/>
</dbReference>
<evidence type="ECO:0000256" key="3">
    <source>
        <dbReference type="ARBA" id="ARBA00022574"/>
    </source>
</evidence>
<organism evidence="7 8">
    <name type="scientific">Cyclotella atomus</name>
    <dbReference type="NCBI Taxonomy" id="382360"/>
    <lineage>
        <taxon>Eukaryota</taxon>
        <taxon>Sar</taxon>
        <taxon>Stramenopiles</taxon>
        <taxon>Ochrophyta</taxon>
        <taxon>Bacillariophyta</taxon>
        <taxon>Coscinodiscophyceae</taxon>
        <taxon>Thalassiosirophycidae</taxon>
        <taxon>Stephanodiscales</taxon>
        <taxon>Stephanodiscaceae</taxon>
        <taxon>Cyclotella</taxon>
    </lineage>
</organism>
<dbReference type="PROSITE" id="PS50082">
    <property type="entry name" value="WD_REPEATS_2"/>
    <property type="match status" value="2"/>
</dbReference>
<comment type="similarity">
    <text evidence="2">Belongs to the WD repeat SWD2 family.</text>
</comment>
<dbReference type="PANTHER" id="PTHR19861:SF0">
    <property type="entry name" value="WD REPEAT-CONTAINING PROTEIN 82"/>
    <property type="match status" value="1"/>
</dbReference>
<comment type="caution">
    <text evidence="7">The sequence shown here is derived from an EMBL/GenBank/DDBJ whole genome shotgun (WGS) entry which is preliminary data.</text>
</comment>
<keyword evidence="5" id="KW-0539">Nucleus</keyword>
<dbReference type="EMBL" id="JALLPJ020000997">
    <property type="protein sequence ID" value="KAL3778233.1"/>
    <property type="molecule type" value="Genomic_DNA"/>
</dbReference>
<feature type="repeat" description="WD" evidence="6">
    <location>
        <begin position="107"/>
        <end position="140"/>
    </location>
</feature>
<feature type="repeat" description="WD" evidence="6">
    <location>
        <begin position="311"/>
        <end position="342"/>
    </location>
</feature>
<keyword evidence="3 6" id="KW-0853">WD repeat</keyword>
<evidence type="ECO:0000256" key="4">
    <source>
        <dbReference type="ARBA" id="ARBA00022737"/>
    </source>
</evidence>
<protein>
    <submittedName>
        <fullName evidence="7">Uncharacterized protein</fullName>
    </submittedName>
</protein>
<keyword evidence="4" id="KW-0677">Repeat</keyword>
<evidence type="ECO:0000313" key="8">
    <source>
        <dbReference type="Proteomes" id="UP001530400"/>
    </source>
</evidence>
<dbReference type="SMART" id="SM00320">
    <property type="entry name" value="WD40"/>
    <property type="match status" value="4"/>
</dbReference>
<evidence type="ECO:0000313" key="7">
    <source>
        <dbReference type="EMBL" id="KAL3778233.1"/>
    </source>
</evidence>
<dbReference type="SUPFAM" id="SSF50978">
    <property type="entry name" value="WD40 repeat-like"/>
    <property type="match status" value="1"/>
</dbReference>
<dbReference type="InterPro" id="IPR001680">
    <property type="entry name" value="WD40_rpt"/>
</dbReference>
<gene>
    <name evidence="7" type="ORF">ACHAWO_012900</name>
</gene>
<dbReference type="GO" id="GO:0016070">
    <property type="term" value="P:RNA metabolic process"/>
    <property type="evidence" value="ECO:0007669"/>
    <property type="project" value="UniProtKB-ARBA"/>
</dbReference>